<dbReference type="Pfam" id="PF01345">
    <property type="entry name" value="DUF11"/>
    <property type="match status" value="1"/>
</dbReference>
<organism evidence="2 3">
    <name type="scientific">Alteraurantiacibacter aquimixticola</name>
    <dbReference type="NCBI Taxonomy" id="2489173"/>
    <lineage>
        <taxon>Bacteria</taxon>
        <taxon>Pseudomonadati</taxon>
        <taxon>Pseudomonadota</taxon>
        <taxon>Alphaproteobacteria</taxon>
        <taxon>Sphingomonadales</taxon>
        <taxon>Erythrobacteraceae</taxon>
        <taxon>Alteraurantiacibacter</taxon>
    </lineage>
</organism>
<protein>
    <submittedName>
        <fullName evidence="2">DUF11 domain-containing protein</fullName>
    </submittedName>
</protein>
<dbReference type="InterPro" id="IPR001434">
    <property type="entry name" value="OmcB-like_DUF11"/>
</dbReference>
<dbReference type="InterPro" id="IPR013783">
    <property type="entry name" value="Ig-like_fold"/>
</dbReference>
<dbReference type="Proteomes" id="UP000309389">
    <property type="component" value="Unassembled WGS sequence"/>
</dbReference>
<dbReference type="Gene3D" id="2.60.40.10">
    <property type="entry name" value="Immunoglobulins"/>
    <property type="match status" value="1"/>
</dbReference>
<dbReference type="NCBIfam" id="TIGR01451">
    <property type="entry name" value="B_ant_repeat"/>
    <property type="match status" value="1"/>
</dbReference>
<comment type="caution">
    <text evidence="2">The sequence shown here is derived from an EMBL/GenBank/DDBJ whole genome shotgun (WGS) entry which is preliminary data.</text>
</comment>
<accession>A0A4T3F1P2</accession>
<evidence type="ECO:0000313" key="2">
    <source>
        <dbReference type="EMBL" id="TIX51123.1"/>
    </source>
</evidence>
<evidence type="ECO:0000313" key="3">
    <source>
        <dbReference type="Proteomes" id="UP000309389"/>
    </source>
</evidence>
<name>A0A4T3F1P2_9SPHN</name>
<evidence type="ECO:0000259" key="1">
    <source>
        <dbReference type="Pfam" id="PF01345"/>
    </source>
</evidence>
<dbReference type="EMBL" id="SSHH01000001">
    <property type="protein sequence ID" value="TIX51123.1"/>
    <property type="molecule type" value="Genomic_DNA"/>
</dbReference>
<reference evidence="2 3" key="1">
    <citation type="submission" date="2019-04" db="EMBL/GenBank/DDBJ databases">
        <title>Altererythrobacter aquimixticola sp. nov., isolated from sediment of junction between the ocean and a freshwater spring.</title>
        <authorList>
            <person name="Yoon J.-H."/>
        </authorList>
    </citation>
    <scope>NUCLEOTIDE SEQUENCE [LARGE SCALE GENOMIC DNA]</scope>
    <source>
        <strain evidence="2 3">SSKS-13</strain>
    </source>
</reference>
<proteinExistence type="predicted"/>
<sequence>MAMSLGAGTVQAQEVRNIAEAHWMAGDTPVRAISNEVSIPIVSKPVAITTYHLDGNSKLSLTMPAARCGSGNGATLTPASAGSSSDHASQIRKISPTSKIRIGEDLIVGVEAAFANRDPDAVDLLTFVITTESGDREEIVVGETGPDTGIFMGSIPTGPIPMPAVHDDCTLSLVPLEHITVEVRDQRNNSPLGSVVVSALVDPYGYVFDSETGEAVDGAVVTLINVDTGLPATVFAHDGVTPWPSTVVTGSVVTDGAGNIYTLAPGEYLFPLVPEANYRIEVSPPDPYSAPSIVSPGELAELTRPNGTPLVIRDGSYGGSFLVTAPDAMRIDIPLDRPTLAVGLSKVASREVAEPGDPVIYTVTVRNLDPSRAKRNVTLVDRPSRWLRLRSDSIRIDGEPVEGDALTIAQDGGMLTLAFDKIDAGATATVTYAMIVLPDAPPGDAVNVAEATDIFGNASRAQANLRIARESIAGRMTLIGRISAGDCAVEGPRPGIPGVRVMLEDGSFAITDADGRYHFEGLIPGTHVVQIAERTLPEGGELVDCARSTRSAGKDNSRFITGQGGSLAVADFHAIIPQAAAVEEAASAAAEESTLLSDTAAAGSETDWIALGDGANEFLFPAIDHNPRAPAVRVAIRHRGDQTIALTANGAPVDPLTFEGTDYATGRAFGVSAWRGIHIEGEVLQLRAEIRNADGSVAETLTRDVFFANRPARVELLEARSQLVADGTTRPVVAVRITDSNGRPVHAGITGEFGLSQPYESAQALDAMQSRMLSGLNRNRPVWRVEGDDGIALIELAPTMVSGKLTLDFAFVDKDFSRQQQLDAWIVPGDMEWTIVGLVEGSVGSQNIADNMQRTGTFDSDLGDNARVALYAKGRVLGRFLLTAAYDSAKQSDDQPLLGQIDPQAYYTVFADGSTRRFDAASREKLYVRIETAAFYALYGDFVTGFDQTQLARYNRTMTGVKAELQTGGLHVEAFAAETGSTYRRDEIQGEGLSGPYQLSSRAIIANSERVVIEVRDRLRSELIVSTRQLTRFVDYDIDLLSGTIRFSEPVLSRDPAGNPQFIVIDYEVDELGEGELNAGLRADYTTADGNLRVGTTVISEKGREERANLAAVDVQARIGENTEIRAEAAISRSGDESGEAWLVEVEHHDGNLDLLAYARSVSGNFGVGQQNLAERGRRKVGVDARYALSENMSVTASGWLDNALDGANARRALQLRGEYRTGDTDLLLGLTHFADTLSDGSDASSTVLEGGATQRLFGNKLELSALSSIALGETGSVDLPVRHRIGARYAITSDVRAIGSYEIANGDAVDARTARVGLELTPWDGARMIGSLGQEEITEYGKRAFAAFGLAQSLQLNEHLTVDATVDHNRTIGGSIAEGNLVNPAHPAASGGQLGQNGTLAEDFTAITLGATYRRDRWAVTGRGEWRGGEFANRRGLTFGAIRQIGEGSMLGSGFTWTSAKGIDGATSEVFDGSLVAASRPDSSSIAWLAKAQFRSDKVSGAVAGNTGTVGNTIFNVDGDAISRRLIGSASVNWSPRDQQFLRRSEFGLFLGSRYSFDEIAGYDISAWTLLAGLDARIGLGERFEIGAIATARASVSDGYVRYAIGPNIGFTPTDDVLITLGYNITGFRDPDFSSLRHTNEGLYVSGKIKFDAGSFGFLGLGQ</sequence>
<dbReference type="SUPFAM" id="SSF117074">
    <property type="entry name" value="Hypothetical protein PA1324"/>
    <property type="match status" value="1"/>
</dbReference>
<feature type="domain" description="DUF11" evidence="1">
    <location>
        <begin position="344"/>
        <end position="453"/>
    </location>
</feature>
<keyword evidence="3" id="KW-1185">Reference proteome</keyword>
<gene>
    <name evidence="2" type="ORF">E5222_01180</name>
</gene>
<dbReference type="OrthoDB" id="9773411at2"/>
<dbReference type="InterPro" id="IPR047589">
    <property type="entry name" value="DUF11_rpt"/>
</dbReference>